<evidence type="ECO:0000313" key="2">
    <source>
        <dbReference type="EMBL" id="KAK2032323.1"/>
    </source>
</evidence>
<gene>
    <name evidence="2" type="ORF">LX32DRAFT_208731</name>
</gene>
<dbReference type="Proteomes" id="UP001232148">
    <property type="component" value="Unassembled WGS sequence"/>
</dbReference>
<sequence length="118" mass="13158">MPITPKCLFYSQAHEDARGSGRHQRPRRNATAWSQREGGSAIKARHSTKPKSSICQLGSKPEESPPRTDSRVLGEALYHFEPVPACFLAFPLRSPPTFLFLFYLSFPCPRPSSARAGE</sequence>
<dbReference type="EMBL" id="MU842832">
    <property type="protein sequence ID" value="KAK2032323.1"/>
    <property type="molecule type" value="Genomic_DNA"/>
</dbReference>
<protein>
    <submittedName>
        <fullName evidence="2">Uncharacterized protein</fullName>
    </submittedName>
</protein>
<organism evidence="2 3">
    <name type="scientific">Colletotrichum zoysiae</name>
    <dbReference type="NCBI Taxonomy" id="1216348"/>
    <lineage>
        <taxon>Eukaryota</taxon>
        <taxon>Fungi</taxon>
        <taxon>Dikarya</taxon>
        <taxon>Ascomycota</taxon>
        <taxon>Pezizomycotina</taxon>
        <taxon>Sordariomycetes</taxon>
        <taxon>Hypocreomycetidae</taxon>
        <taxon>Glomerellales</taxon>
        <taxon>Glomerellaceae</taxon>
        <taxon>Colletotrichum</taxon>
        <taxon>Colletotrichum graminicola species complex</taxon>
    </lineage>
</organism>
<feature type="compositionally biased region" description="Basic and acidic residues" evidence="1">
    <location>
        <begin position="60"/>
        <end position="69"/>
    </location>
</feature>
<dbReference type="AlphaFoldDB" id="A0AAD9M881"/>
<reference evidence="2" key="1">
    <citation type="submission" date="2021-06" db="EMBL/GenBank/DDBJ databases">
        <title>Comparative genomics, transcriptomics and evolutionary studies reveal genomic signatures of adaptation to plant cell wall in hemibiotrophic fungi.</title>
        <authorList>
            <consortium name="DOE Joint Genome Institute"/>
            <person name="Baroncelli R."/>
            <person name="Diaz J.F."/>
            <person name="Benocci T."/>
            <person name="Peng M."/>
            <person name="Battaglia E."/>
            <person name="Haridas S."/>
            <person name="Andreopoulos W."/>
            <person name="Labutti K."/>
            <person name="Pangilinan J."/>
            <person name="Floch G.L."/>
            <person name="Makela M.R."/>
            <person name="Henrissat B."/>
            <person name="Grigoriev I.V."/>
            <person name="Crouch J.A."/>
            <person name="De Vries R.P."/>
            <person name="Sukno S.A."/>
            <person name="Thon M.R."/>
        </authorList>
    </citation>
    <scope>NUCLEOTIDE SEQUENCE</scope>
    <source>
        <strain evidence="2">MAFF235873</strain>
    </source>
</reference>
<evidence type="ECO:0000313" key="3">
    <source>
        <dbReference type="Proteomes" id="UP001232148"/>
    </source>
</evidence>
<keyword evidence="3" id="KW-1185">Reference proteome</keyword>
<evidence type="ECO:0000256" key="1">
    <source>
        <dbReference type="SAM" id="MobiDB-lite"/>
    </source>
</evidence>
<comment type="caution">
    <text evidence="2">The sequence shown here is derived from an EMBL/GenBank/DDBJ whole genome shotgun (WGS) entry which is preliminary data.</text>
</comment>
<accession>A0AAD9M881</accession>
<name>A0AAD9M881_9PEZI</name>
<feature type="region of interest" description="Disordered" evidence="1">
    <location>
        <begin position="14"/>
        <end position="69"/>
    </location>
</feature>
<proteinExistence type="predicted"/>